<protein>
    <submittedName>
        <fullName evidence="2">Uncharacterized protein</fullName>
    </submittedName>
</protein>
<dbReference type="OrthoDB" id="380973at2157"/>
<dbReference type="EMBL" id="FODV01000004">
    <property type="protein sequence ID" value="SEO67996.1"/>
    <property type="molecule type" value="Genomic_DNA"/>
</dbReference>
<dbReference type="AlphaFoldDB" id="A0A1H8RNQ7"/>
<dbReference type="Proteomes" id="UP000199126">
    <property type="component" value="Unassembled WGS sequence"/>
</dbReference>
<feature type="transmembrane region" description="Helical" evidence="1">
    <location>
        <begin position="40"/>
        <end position="59"/>
    </location>
</feature>
<evidence type="ECO:0000256" key="1">
    <source>
        <dbReference type="SAM" id="Phobius"/>
    </source>
</evidence>
<accession>A0A1H8RNQ7</accession>
<feature type="transmembrane region" description="Helical" evidence="1">
    <location>
        <begin position="7"/>
        <end position="28"/>
    </location>
</feature>
<keyword evidence="1" id="KW-0812">Transmembrane</keyword>
<name>A0A1H8RNQ7_9EURY</name>
<evidence type="ECO:0000313" key="3">
    <source>
        <dbReference type="Proteomes" id="UP000199126"/>
    </source>
</evidence>
<dbReference type="RefSeq" id="WP_089823315.1">
    <property type="nucleotide sequence ID" value="NZ_FODV01000004.1"/>
</dbReference>
<proteinExistence type="predicted"/>
<sequence length="63" mass="6643">MAGLLNTVYSVGILLVTLTLGFGALWVTRDDDRLVNGLPTSATLLVFGAVAVFLIALVAKYAF</sequence>
<organism evidence="2 3">
    <name type="scientific">Halogranum amylolyticum</name>
    <dbReference type="NCBI Taxonomy" id="660520"/>
    <lineage>
        <taxon>Archaea</taxon>
        <taxon>Methanobacteriati</taxon>
        <taxon>Methanobacteriota</taxon>
        <taxon>Stenosarchaea group</taxon>
        <taxon>Halobacteria</taxon>
        <taxon>Halobacteriales</taxon>
        <taxon>Haloferacaceae</taxon>
    </lineage>
</organism>
<keyword evidence="3" id="KW-1185">Reference proteome</keyword>
<keyword evidence="1" id="KW-1133">Transmembrane helix</keyword>
<evidence type="ECO:0000313" key="2">
    <source>
        <dbReference type="EMBL" id="SEO67996.1"/>
    </source>
</evidence>
<gene>
    <name evidence="2" type="ORF">SAMN04487948_104142</name>
</gene>
<reference evidence="3" key="1">
    <citation type="submission" date="2016-10" db="EMBL/GenBank/DDBJ databases">
        <authorList>
            <person name="Varghese N."/>
            <person name="Submissions S."/>
        </authorList>
    </citation>
    <scope>NUCLEOTIDE SEQUENCE [LARGE SCALE GENOMIC DNA]</scope>
    <source>
        <strain evidence="3">CGMCC 1.10121</strain>
    </source>
</reference>
<keyword evidence="1" id="KW-0472">Membrane</keyword>